<gene>
    <name evidence="2" type="ORF">JBS370_LOCUS42620</name>
</gene>
<accession>A0A820MK32</accession>
<comment type="caution">
    <text evidence="2">The sequence shown here is derived from an EMBL/GenBank/DDBJ whole genome shotgun (WGS) entry which is preliminary data.</text>
</comment>
<dbReference type="Proteomes" id="UP000663836">
    <property type="component" value="Unassembled WGS sequence"/>
</dbReference>
<protein>
    <submittedName>
        <fullName evidence="2">Uncharacterized protein</fullName>
    </submittedName>
</protein>
<organism evidence="2 3">
    <name type="scientific">Rotaria sordida</name>
    <dbReference type="NCBI Taxonomy" id="392033"/>
    <lineage>
        <taxon>Eukaryota</taxon>
        <taxon>Metazoa</taxon>
        <taxon>Spiralia</taxon>
        <taxon>Gnathifera</taxon>
        <taxon>Rotifera</taxon>
        <taxon>Eurotatoria</taxon>
        <taxon>Bdelloidea</taxon>
        <taxon>Philodinida</taxon>
        <taxon>Philodinidae</taxon>
        <taxon>Rotaria</taxon>
    </lineage>
</organism>
<evidence type="ECO:0000313" key="2">
    <source>
        <dbReference type="EMBL" id="CAF4373738.1"/>
    </source>
</evidence>
<reference evidence="2" key="1">
    <citation type="submission" date="2021-02" db="EMBL/GenBank/DDBJ databases">
        <authorList>
            <person name="Nowell W R."/>
        </authorList>
    </citation>
    <scope>NUCLEOTIDE SEQUENCE</scope>
</reference>
<sequence length="119" mass="13861">MMNFIENQFLFFFSIIFSIDQNILLQRNKELKNKLREQLKEELRRISGAIDASSSNTDKILRKTATTDKTKSVDEPDYFELVYECIHTHKTFLNIISLNARNPIEPDIDLVILQALLNG</sequence>
<evidence type="ECO:0000256" key="1">
    <source>
        <dbReference type="SAM" id="Coils"/>
    </source>
</evidence>
<dbReference type="EMBL" id="CAJOBD010058091">
    <property type="protein sequence ID" value="CAF4373738.1"/>
    <property type="molecule type" value="Genomic_DNA"/>
</dbReference>
<name>A0A820MK32_9BILA</name>
<dbReference type="AlphaFoldDB" id="A0A820MK32"/>
<keyword evidence="1" id="KW-0175">Coiled coil</keyword>
<proteinExistence type="predicted"/>
<feature type="coiled-coil region" evidence="1">
    <location>
        <begin position="21"/>
        <end position="56"/>
    </location>
</feature>
<evidence type="ECO:0000313" key="3">
    <source>
        <dbReference type="Proteomes" id="UP000663836"/>
    </source>
</evidence>